<evidence type="ECO:0000313" key="2">
    <source>
        <dbReference type="EMBL" id="RPA95478.1"/>
    </source>
</evidence>
<name>A0A3N4JES7_9PEZI</name>
<feature type="compositionally biased region" description="Low complexity" evidence="1">
    <location>
        <begin position="208"/>
        <end position="226"/>
    </location>
</feature>
<sequence>MAGTKKEAEIEKVEEEQAKPKIRIAEQVKPKVVPEVKSDWAEKIRELLAGDIKPKANGGVRLNSSKYTPNSSVGSPAETVVKPASSTENVTPAPEKSRYRGWEGRLASPSRTTIAPANSKPGSEKKQSATPATPILAPTKSNATVEKKQFTSPPNTTAKTSQKTHITSPPTPTTTSTKHNPTFEKKRIFPPLLPTIHTTEIFTPRQVKQQSTSPPTTTSSQKQPLQPRKDQDKTKSGPNPSSKMSYQNAPVIPLRTALIAARVAAAAKAKHAAGREGKLPHMDKCKQVVGAKAGVV</sequence>
<gene>
    <name evidence="2" type="ORF">L873DRAFT_1792237</name>
</gene>
<accession>A0A3N4JES7</accession>
<dbReference type="AlphaFoldDB" id="A0A3N4JES7"/>
<feature type="compositionally biased region" description="Polar residues" evidence="1">
    <location>
        <begin position="139"/>
        <end position="161"/>
    </location>
</feature>
<dbReference type="EMBL" id="ML120425">
    <property type="protein sequence ID" value="RPA95478.1"/>
    <property type="molecule type" value="Genomic_DNA"/>
</dbReference>
<feature type="compositionally biased region" description="Polar residues" evidence="1">
    <location>
        <begin position="62"/>
        <end position="74"/>
    </location>
</feature>
<evidence type="ECO:0000256" key="1">
    <source>
        <dbReference type="SAM" id="MobiDB-lite"/>
    </source>
</evidence>
<dbReference type="Proteomes" id="UP000276215">
    <property type="component" value="Unassembled WGS sequence"/>
</dbReference>
<proteinExistence type="predicted"/>
<feature type="region of interest" description="Disordered" evidence="1">
    <location>
        <begin position="54"/>
        <end position="249"/>
    </location>
</feature>
<feature type="compositionally biased region" description="Polar residues" evidence="1">
    <location>
        <begin position="236"/>
        <end position="248"/>
    </location>
</feature>
<keyword evidence="3" id="KW-1185">Reference proteome</keyword>
<reference evidence="2 3" key="1">
    <citation type="journal article" date="2018" name="Nat. Ecol. Evol.">
        <title>Pezizomycetes genomes reveal the molecular basis of ectomycorrhizal truffle lifestyle.</title>
        <authorList>
            <person name="Murat C."/>
            <person name="Payen T."/>
            <person name="Noel B."/>
            <person name="Kuo A."/>
            <person name="Morin E."/>
            <person name="Chen J."/>
            <person name="Kohler A."/>
            <person name="Krizsan K."/>
            <person name="Balestrini R."/>
            <person name="Da Silva C."/>
            <person name="Montanini B."/>
            <person name="Hainaut M."/>
            <person name="Levati E."/>
            <person name="Barry K.W."/>
            <person name="Belfiori B."/>
            <person name="Cichocki N."/>
            <person name="Clum A."/>
            <person name="Dockter R.B."/>
            <person name="Fauchery L."/>
            <person name="Guy J."/>
            <person name="Iotti M."/>
            <person name="Le Tacon F."/>
            <person name="Lindquist E.A."/>
            <person name="Lipzen A."/>
            <person name="Malagnac F."/>
            <person name="Mello A."/>
            <person name="Molinier V."/>
            <person name="Miyauchi S."/>
            <person name="Poulain J."/>
            <person name="Riccioni C."/>
            <person name="Rubini A."/>
            <person name="Sitrit Y."/>
            <person name="Splivallo R."/>
            <person name="Traeger S."/>
            <person name="Wang M."/>
            <person name="Zifcakova L."/>
            <person name="Wipf D."/>
            <person name="Zambonelli A."/>
            <person name="Paolocci F."/>
            <person name="Nowrousian M."/>
            <person name="Ottonello S."/>
            <person name="Baldrian P."/>
            <person name="Spatafora J.W."/>
            <person name="Henrissat B."/>
            <person name="Nagy L.G."/>
            <person name="Aury J.M."/>
            <person name="Wincker P."/>
            <person name="Grigoriev I.V."/>
            <person name="Bonfante P."/>
            <person name="Martin F.M."/>
        </authorList>
    </citation>
    <scope>NUCLEOTIDE SEQUENCE [LARGE SCALE GENOMIC DNA]</scope>
    <source>
        <strain evidence="2 3">120613-1</strain>
    </source>
</reference>
<feature type="compositionally biased region" description="Low complexity" evidence="1">
    <location>
        <begin position="163"/>
        <end position="180"/>
    </location>
</feature>
<organism evidence="2 3">
    <name type="scientific">Choiromyces venosus 120613-1</name>
    <dbReference type="NCBI Taxonomy" id="1336337"/>
    <lineage>
        <taxon>Eukaryota</taxon>
        <taxon>Fungi</taxon>
        <taxon>Dikarya</taxon>
        <taxon>Ascomycota</taxon>
        <taxon>Pezizomycotina</taxon>
        <taxon>Pezizomycetes</taxon>
        <taxon>Pezizales</taxon>
        <taxon>Tuberaceae</taxon>
        <taxon>Choiromyces</taxon>
    </lineage>
</organism>
<evidence type="ECO:0000313" key="3">
    <source>
        <dbReference type="Proteomes" id="UP000276215"/>
    </source>
</evidence>
<dbReference type="OrthoDB" id="4845918at2759"/>
<protein>
    <submittedName>
        <fullName evidence="2">Uncharacterized protein</fullName>
    </submittedName>
</protein>